<proteinExistence type="predicted"/>
<evidence type="ECO:0000256" key="2">
    <source>
        <dbReference type="ARBA" id="ARBA00023125"/>
    </source>
</evidence>
<dbReference type="PANTHER" id="PTHR44688">
    <property type="entry name" value="DNA-BINDING TRANSCRIPTIONAL ACTIVATOR DEVR_DOSR"/>
    <property type="match status" value="1"/>
</dbReference>
<evidence type="ECO:0000259" key="4">
    <source>
        <dbReference type="PROSITE" id="PS50043"/>
    </source>
</evidence>
<keyword evidence="1" id="KW-0805">Transcription regulation</keyword>
<dbReference type="Proteomes" id="UP000437736">
    <property type="component" value="Unassembled WGS sequence"/>
</dbReference>
<gene>
    <name evidence="5" type="ORF">GHK86_14260</name>
</gene>
<evidence type="ECO:0000256" key="3">
    <source>
        <dbReference type="ARBA" id="ARBA00023163"/>
    </source>
</evidence>
<dbReference type="PROSITE" id="PS00622">
    <property type="entry name" value="HTH_LUXR_1"/>
    <property type="match status" value="1"/>
</dbReference>
<organism evidence="5 6">
    <name type="scientific">Acidiferrimicrobium australe</name>
    <dbReference type="NCBI Taxonomy" id="2664430"/>
    <lineage>
        <taxon>Bacteria</taxon>
        <taxon>Bacillati</taxon>
        <taxon>Actinomycetota</taxon>
        <taxon>Acidimicrobiia</taxon>
        <taxon>Acidimicrobiales</taxon>
        <taxon>Acidimicrobiaceae</taxon>
        <taxon>Acidiferrimicrobium</taxon>
    </lineage>
</organism>
<feature type="domain" description="HTH luxR-type" evidence="4">
    <location>
        <begin position="12"/>
        <end position="77"/>
    </location>
</feature>
<dbReference type="InterPro" id="IPR000792">
    <property type="entry name" value="Tscrpt_reg_LuxR_C"/>
</dbReference>
<keyword evidence="6" id="KW-1185">Reference proteome</keyword>
<evidence type="ECO:0000313" key="5">
    <source>
        <dbReference type="EMBL" id="MST33877.1"/>
    </source>
</evidence>
<protein>
    <recommendedName>
        <fullName evidence="4">HTH luxR-type domain-containing protein</fullName>
    </recommendedName>
</protein>
<dbReference type="Gene3D" id="1.10.10.10">
    <property type="entry name" value="Winged helix-like DNA-binding domain superfamily/Winged helix DNA-binding domain"/>
    <property type="match status" value="1"/>
</dbReference>
<dbReference type="InterPro" id="IPR036388">
    <property type="entry name" value="WH-like_DNA-bd_sf"/>
</dbReference>
<dbReference type="SMART" id="SM00421">
    <property type="entry name" value="HTH_LUXR"/>
    <property type="match status" value="1"/>
</dbReference>
<feature type="non-terminal residue" evidence="5">
    <location>
        <position position="1"/>
    </location>
</feature>
<dbReference type="Pfam" id="PF00196">
    <property type="entry name" value="GerE"/>
    <property type="match status" value="1"/>
</dbReference>
<name>A0ABW9QW04_9ACTN</name>
<accession>A0ABW9QW04</accession>
<keyword evidence="3" id="KW-0804">Transcription</keyword>
<sequence length="96" mass="10025">LRDAGGRPRRVAMTGWEALTPAEARVAALAAAGHTNGSIAAQLYVTQKTVEGHLGRAFRKLAITSRSQLAELVPAPAREGEAWGPVGLLPAGPHPR</sequence>
<evidence type="ECO:0000313" key="6">
    <source>
        <dbReference type="Proteomes" id="UP000437736"/>
    </source>
</evidence>
<reference evidence="5 6" key="1">
    <citation type="submission" date="2019-11" db="EMBL/GenBank/DDBJ databases">
        <title>Acidiferrimicrobium australis gen. nov., sp. nov., an acidophilic and obligately heterotrophic, member of the Actinobacteria that catalyses dissimilatory oxido- reduction of iron isolated from metal-rich acidic water in Chile.</title>
        <authorList>
            <person name="Gonzalez D."/>
            <person name="Huber K."/>
            <person name="Hedrich S."/>
            <person name="Rojas-Villalobos C."/>
            <person name="Quatrini R."/>
            <person name="Dinamarca M.A."/>
            <person name="Schwarz A."/>
            <person name="Canales C."/>
            <person name="Nancucheo I."/>
        </authorList>
    </citation>
    <scope>NUCLEOTIDE SEQUENCE [LARGE SCALE GENOMIC DNA]</scope>
    <source>
        <strain evidence="5 6">USS-CCA1</strain>
    </source>
</reference>
<dbReference type="PROSITE" id="PS50043">
    <property type="entry name" value="HTH_LUXR_2"/>
    <property type="match status" value="1"/>
</dbReference>
<dbReference type="SUPFAM" id="SSF46894">
    <property type="entry name" value="C-terminal effector domain of the bipartite response regulators"/>
    <property type="match status" value="1"/>
</dbReference>
<dbReference type="PANTHER" id="PTHR44688:SF16">
    <property type="entry name" value="DNA-BINDING TRANSCRIPTIONAL ACTIVATOR DEVR_DOSR"/>
    <property type="match status" value="1"/>
</dbReference>
<comment type="caution">
    <text evidence="5">The sequence shown here is derived from an EMBL/GenBank/DDBJ whole genome shotgun (WGS) entry which is preliminary data.</text>
</comment>
<keyword evidence="2" id="KW-0238">DNA-binding</keyword>
<evidence type="ECO:0000256" key="1">
    <source>
        <dbReference type="ARBA" id="ARBA00023015"/>
    </source>
</evidence>
<dbReference type="PRINTS" id="PR00038">
    <property type="entry name" value="HTHLUXR"/>
</dbReference>
<dbReference type="EMBL" id="WJHE01000758">
    <property type="protein sequence ID" value="MST33877.1"/>
    <property type="molecule type" value="Genomic_DNA"/>
</dbReference>
<dbReference type="InterPro" id="IPR016032">
    <property type="entry name" value="Sig_transdc_resp-reg_C-effctor"/>
</dbReference>